<evidence type="ECO:0000313" key="2">
    <source>
        <dbReference type="EMBL" id="MFC4233471.1"/>
    </source>
</evidence>
<protein>
    <submittedName>
        <fullName evidence="2">Integrase core domain-containing protein</fullName>
    </submittedName>
</protein>
<comment type="caution">
    <text evidence="2">The sequence shown here is derived from an EMBL/GenBank/DDBJ whole genome shotgun (WGS) entry which is preliminary data.</text>
</comment>
<sequence>MVKYIIFDTYLFDTIDEVREVTQFWVDDYNHERPHDALGGLSPIRYRKQNVQSVGLRYATPNRLMQTDY</sequence>
<dbReference type="Proteomes" id="UP001595906">
    <property type="component" value="Unassembled WGS sequence"/>
</dbReference>
<feature type="domain" description="Integrase catalytic" evidence="1">
    <location>
        <begin position="5"/>
        <end position="43"/>
    </location>
</feature>
<dbReference type="Pfam" id="PF13683">
    <property type="entry name" value="rve_3"/>
    <property type="match status" value="1"/>
</dbReference>
<dbReference type="InterPro" id="IPR001584">
    <property type="entry name" value="Integrase_cat-core"/>
</dbReference>
<dbReference type="SUPFAM" id="SSF53098">
    <property type="entry name" value="Ribonuclease H-like"/>
    <property type="match status" value="1"/>
</dbReference>
<evidence type="ECO:0000259" key="1">
    <source>
        <dbReference type="Pfam" id="PF13683"/>
    </source>
</evidence>
<gene>
    <name evidence="2" type="ORF">ACFOW1_16335</name>
</gene>
<dbReference type="RefSeq" id="WP_379015767.1">
    <property type="nucleotide sequence ID" value="NZ_JBHSDC010000029.1"/>
</dbReference>
<organism evidence="2 3">
    <name type="scientific">Parasediminibacterium paludis</name>
    <dbReference type="NCBI Taxonomy" id="908966"/>
    <lineage>
        <taxon>Bacteria</taxon>
        <taxon>Pseudomonadati</taxon>
        <taxon>Bacteroidota</taxon>
        <taxon>Chitinophagia</taxon>
        <taxon>Chitinophagales</taxon>
        <taxon>Chitinophagaceae</taxon>
        <taxon>Parasediminibacterium</taxon>
    </lineage>
</organism>
<keyword evidence="3" id="KW-1185">Reference proteome</keyword>
<dbReference type="EMBL" id="JBHSDC010000029">
    <property type="protein sequence ID" value="MFC4233471.1"/>
    <property type="molecule type" value="Genomic_DNA"/>
</dbReference>
<proteinExistence type="predicted"/>
<evidence type="ECO:0000313" key="3">
    <source>
        <dbReference type="Proteomes" id="UP001595906"/>
    </source>
</evidence>
<accession>A0ABV8Q3E3</accession>
<dbReference type="InterPro" id="IPR012337">
    <property type="entry name" value="RNaseH-like_sf"/>
</dbReference>
<name>A0ABV8Q3E3_9BACT</name>
<reference evidence="3" key="1">
    <citation type="journal article" date="2019" name="Int. J. Syst. Evol. Microbiol.">
        <title>The Global Catalogue of Microorganisms (GCM) 10K type strain sequencing project: providing services to taxonomists for standard genome sequencing and annotation.</title>
        <authorList>
            <consortium name="The Broad Institute Genomics Platform"/>
            <consortium name="The Broad Institute Genome Sequencing Center for Infectious Disease"/>
            <person name="Wu L."/>
            <person name="Ma J."/>
        </authorList>
    </citation>
    <scope>NUCLEOTIDE SEQUENCE [LARGE SCALE GENOMIC DNA]</scope>
    <source>
        <strain evidence="3">CECT 8010</strain>
    </source>
</reference>